<feature type="compositionally biased region" description="Polar residues" evidence="1">
    <location>
        <begin position="83"/>
        <end position="94"/>
    </location>
</feature>
<accession>A0ABR3FGG0</accession>
<protein>
    <submittedName>
        <fullName evidence="2">Uncharacterized protein</fullName>
    </submittedName>
</protein>
<sequence length="496" mass="53063">MVSFADAQCDQTNSPISLALLQLPNKAGAGGSVARHCLNSVSPSLLVAPQAPNSPTIMGDNFNHRNDVDSLPLVAPQEPRSPSLPTHGSPSSNKSDSERARSDQSSSTQLSTTVQPLVPAPCDHRTSQSPKSPQPKCMGALFALHNYHSSDSVSASPSSPILQASQVLHPALEVSDSPHPVLSTTIDENSSLPKSSTSTTESCPLYHSLSNVLADDLNLHENLLIQQSLSQISSVSSETHSSSAFLADVSASQSSEVASATLAPQESASNIHNGTTLPPTAGAISTQVITPGGVATSPSRTISPPPTAPSMPNAPSDLDPLDPTRLIQEARKAFWKSIMTGAERSEGLIDRCLQFLDAYYIQHQDDILSLANTRGPRANQPYPFDQAVRWALLAHDIETLRKTRTRNSDTRAPWPTAPPGIPPNLLNDLDELPMKAICLFLFRKDTWFKKAANAGAQIESAKNLHADTWAKVTDGLTSAIGIARIETFLREKRMIL</sequence>
<feature type="region of interest" description="Disordered" evidence="1">
    <location>
        <begin position="56"/>
        <end position="135"/>
    </location>
</feature>
<feature type="region of interest" description="Disordered" evidence="1">
    <location>
        <begin position="257"/>
        <end position="322"/>
    </location>
</feature>
<feature type="compositionally biased region" description="Low complexity" evidence="1">
    <location>
        <begin position="103"/>
        <end position="115"/>
    </location>
</feature>
<dbReference type="Proteomes" id="UP001465976">
    <property type="component" value="Unassembled WGS sequence"/>
</dbReference>
<keyword evidence="3" id="KW-1185">Reference proteome</keyword>
<dbReference type="EMBL" id="JBAHYK010000397">
    <property type="protein sequence ID" value="KAL0574433.1"/>
    <property type="molecule type" value="Genomic_DNA"/>
</dbReference>
<gene>
    <name evidence="2" type="ORF">V5O48_007519</name>
</gene>
<reference evidence="2 3" key="1">
    <citation type="submission" date="2024-02" db="EMBL/GenBank/DDBJ databases">
        <title>A draft genome for the cacao thread blight pathogen Marasmius crinis-equi.</title>
        <authorList>
            <person name="Cohen S.P."/>
            <person name="Baruah I.K."/>
            <person name="Amoako-Attah I."/>
            <person name="Bukari Y."/>
            <person name="Meinhardt L.W."/>
            <person name="Bailey B.A."/>
        </authorList>
    </citation>
    <scope>NUCLEOTIDE SEQUENCE [LARGE SCALE GENOMIC DNA]</scope>
    <source>
        <strain evidence="2 3">GH-76</strain>
    </source>
</reference>
<evidence type="ECO:0000313" key="2">
    <source>
        <dbReference type="EMBL" id="KAL0574433.1"/>
    </source>
</evidence>
<organism evidence="2 3">
    <name type="scientific">Marasmius crinis-equi</name>
    <dbReference type="NCBI Taxonomy" id="585013"/>
    <lineage>
        <taxon>Eukaryota</taxon>
        <taxon>Fungi</taxon>
        <taxon>Dikarya</taxon>
        <taxon>Basidiomycota</taxon>
        <taxon>Agaricomycotina</taxon>
        <taxon>Agaricomycetes</taxon>
        <taxon>Agaricomycetidae</taxon>
        <taxon>Agaricales</taxon>
        <taxon>Marasmiineae</taxon>
        <taxon>Marasmiaceae</taxon>
        <taxon>Marasmius</taxon>
    </lineage>
</organism>
<comment type="caution">
    <text evidence="2">The sequence shown here is derived from an EMBL/GenBank/DDBJ whole genome shotgun (WGS) entry which is preliminary data.</text>
</comment>
<proteinExistence type="predicted"/>
<evidence type="ECO:0000256" key="1">
    <source>
        <dbReference type="SAM" id="MobiDB-lite"/>
    </source>
</evidence>
<name>A0ABR3FGG0_9AGAR</name>
<evidence type="ECO:0000313" key="3">
    <source>
        <dbReference type="Proteomes" id="UP001465976"/>
    </source>
</evidence>
<feature type="compositionally biased region" description="Polar residues" evidence="1">
    <location>
        <begin position="262"/>
        <end position="289"/>
    </location>
</feature>